<dbReference type="NCBIfam" id="TIGR04183">
    <property type="entry name" value="Por_Secre_tail"/>
    <property type="match status" value="1"/>
</dbReference>
<protein>
    <submittedName>
        <fullName evidence="5">Putative secreted protein (Por secretion system target)</fullName>
    </submittedName>
</protein>
<feature type="domain" description="Reelin" evidence="3">
    <location>
        <begin position="62"/>
        <end position="160"/>
    </location>
</feature>
<accession>A0A369ABI3</accession>
<feature type="signal peptide" evidence="2">
    <location>
        <begin position="1"/>
        <end position="30"/>
    </location>
</feature>
<dbReference type="AlphaFoldDB" id="A0A369ABI3"/>
<dbReference type="InterPro" id="IPR002861">
    <property type="entry name" value="Reeler_dom"/>
</dbReference>
<organism evidence="5 6">
    <name type="scientific">Schleiferia thermophila</name>
    <dbReference type="NCBI Taxonomy" id="884107"/>
    <lineage>
        <taxon>Bacteria</taxon>
        <taxon>Pseudomonadati</taxon>
        <taxon>Bacteroidota</taxon>
        <taxon>Flavobacteriia</taxon>
        <taxon>Flavobacteriales</taxon>
        <taxon>Schleiferiaceae</taxon>
        <taxon>Schleiferia</taxon>
    </lineage>
</organism>
<proteinExistence type="predicted"/>
<sequence>MKNTYFVVFSVLFALIFSVHLNSNSNGAFSAGYTGAPIDNGLNCSSCHSEQPVTGTNLIQTNIPASGYEPGSTYTITLSASHPTFNRFGFMLTSQTNTTANPSFTGTWTLTNNQTQLRINNRYVSHTFQGTQGSNNSRTWQVDWTAPPAGSGEVAFYTAINAVNDNGTTSGDQTILGSLIVQEASLGQRDYRPPFQVKLFPNPATNEFVNIVSDIPFTDVEIFTLDGRRILEKYFNNQTEISVQLSGLKTGVYLLRVKGLNGKEVVQKLWIL</sequence>
<dbReference type="EMBL" id="QPJS01000001">
    <property type="protein sequence ID" value="RCX04784.1"/>
    <property type="molecule type" value="Genomic_DNA"/>
</dbReference>
<gene>
    <name evidence="5" type="ORF">DES35_10154</name>
</gene>
<feature type="chain" id="PRO_5016875844" evidence="2">
    <location>
        <begin position="31"/>
        <end position="272"/>
    </location>
</feature>
<dbReference type="InterPro" id="IPR042307">
    <property type="entry name" value="Reeler_sf"/>
</dbReference>
<evidence type="ECO:0000313" key="5">
    <source>
        <dbReference type="EMBL" id="RCX04784.1"/>
    </source>
</evidence>
<reference evidence="5 6" key="1">
    <citation type="submission" date="2018-07" db="EMBL/GenBank/DDBJ databases">
        <title>Genomic Encyclopedia of Type Strains, Phase IV (KMG-IV): sequencing the most valuable type-strain genomes for metagenomic binning, comparative biology and taxonomic classification.</title>
        <authorList>
            <person name="Goeker M."/>
        </authorList>
    </citation>
    <scope>NUCLEOTIDE SEQUENCE [LARGE SCALE GENOMIC DNA]</scope>
    <source>
        <strain evidence="5 6">DSM 21410</strain>
    </source>
</reference>
<evidence type="ECO:0000256" key="1">
    <source>
        <dbReference type="ARBA" id="ARBA00022729"/>
    </source>
</evidence>
<dbReference type="Proteomes" id="UP000253517">
    <property type="component" value="Unassembled WGS sequence"/>
</dbReference>
<feature type="domain" description="Secretion system C-terminal sorting" evidence="4">
    <location>
        <begin position="199"/>
        <end position="271"/>
    </location>
</feature>
<dbReference type="Pfam" id="PF18962">
    <property type="entry name" value="Por_Secre_tail"/>
    <property type="match status" value="1"/>
</dbReference>
<name>A0A369ABI3_9FLAO</name>
<evidence type="ECO:0000313" key="6">
    <source>
        <dbReference type="Proteomes" id="UP000253517"/>
    </source>
</evidence>
<dbReference type="CDD" id="cd08544">
    <property type="entry name" value="Reeler"/>
    <property type="match status" value="1"/>
</dbReference>
<dbReference type="Pfam" id="PF02014">
    <property type="entry name" value="Reeler"/>
    <property type="match status" value="1"/>
</dbReference>
<comment type="caution">
    <text evidence="5">The sequence shown here is derived from an EMBL/GenBank/DDBJ whole genome shotgun (WGS) entry which is preliminary data.</text>
</comment>
<evidence type="ECO:0000256" key="2">
    <source>
        <dbReference type="SAM" id="SignalP"/>
    </source>
</evidence>
<dbReference type="RefSeq" id="WP_037359571.1">
    <property type="nucleotide sequence ID" value="NZ_BHZF01000001.1"/>
</dbReference>
<dbReference type="NCBIfam" id="NF041895">
    <property type="entry name" value="choice_anch_V"/>
    <property type="match status" value="1"/>
</dbReference>
<dbReference type="InterPro" id="IPR026444">
    <property type="entry name" value="Secre_tail"/>
</dbReference>
<keyword evidence="1 2" id="KW-0732">Signal</keyword>
<keyword evidence="6" id="KW-1185">Reference proteome</keyword>
<evidence type="ECO:0000259" key="3">
    <source>
        <dbReference type="Pfam" id="PF02014"/>
    </source>
</evidence>
<dbReference type="Gene3D" id="2.60.40.4060">
    <property type="entry name" value="Reeler domain"/>
    <property type="match status" value="1"/>
</dbReference>
<evidence type="ECO:0000259" key="4">
    <source>
        <dbReference type="Pfam" id="PF18962"/>
    </source>
</evidence>